<proteinExistence type="predicted"/>
<evidence type="ECO:0000313" key="2">
    <source>
        <dbReference type="Proteomes" id="UP000017148"/>
    </source>
</evidence>
<comment type="caution">
    <text evidence="1">The sequence shown here is derived from an EMBL/GenBank/DDBJ whole genome shotgun (WGS) entry which is preliminary data.</text>
</comment>
<keyword evidence="2" id="KW-1185">Reference proteome</keyword>
<dbReference type="PANTHER" id="PTHR30217:SF10">
    <property type="entry name" value="23S RRNA 5-HYDROXYCYTIDINE C2501 SYNTHASE"/>
    <property type="match status" value="1"/>
</dbReference>
<name>U7DDW3_9BACT</name>
<organism evidence="1 2">
    <name type="scientific">Chitinivibrio alkaliphilus ACht1</name>
    <dbReference type="NCBI Taxonomy" id="1313304"/>
    <lineage>
        <taxon>Bacteria</taxon>
        <taxon>Pseudomonadati</taxon>
        <taxon>Fibrobacterota</taxon>
        <taxon>Chitinivibrionia</taxon>
        <taxon>Chitinivibrionales</taxon>
        <taxon>Chitinivibrionaceae</taxon>
        <taxon>Chitinivibrio</taxon>
    </lineage>
</organism>
<dbReference type="AlphaFoldDB" id="U7DDW3"/>
<dbReference type="OrthoDB" id="9807498at2"/>
<dbReference type="Pfam" id="PF01136">
    <property type="entry name" value="Peptidase_U32"/>
    <property type="match status" value="1"/>
</dbReference>
<dbReference type="PANTHER" id="PTHR30217">
    <property type="entry name" value="PEPTIDASE U32 FAMILY"/>
    <property type="match status" value="1"/>
</dbReference>
<dbReference type="eggNOG" id="COG0826">
    <property type="taxonomic scope" value="Bacteria"/>
</dbReference>
<sequence length="667" mass="74332">MPEKKPELLAPAGSIESFHAALDAGADAVYLGMGDFNARQRSTLLTPKTLSYLIPAAQKQGVRVYITLNTLVKDGEIPAFIQQCNTLHDLQPDAVIVQDLGMAAMMQRHFPHLELHGSTQMTLHTLGGFEAAKRLGIRRVVPARELSLRDIYKIRNKTDLEIELFIHGALCYSLSGNCLASSFIGGHSGNRGRCRMVCRRPFTAGRRKGFYFSPKDFQALDYIDEFRTIGIDSLKIEGRMKNSSYVYAVTSAYRAYLDGEKDRAETEAALKGDFGRPKTDFLLSGPQATGIVSAGAPLGTGLSAGKIIGSMGSSYIFEQGEHPLVEGDSLRFQPQNGQEGISCKLLSLKENSSGFSTITLQGIQGEKEGELFIISRKDKREKKWRTTQVSCTPRTLSPHPRVSAKMVMKPLDHPTPKAEKKKLYLRFDDPNWIQHLTPSMGTLICSLHIQGSKQLHPEKIPAGIRKKMILSLPPYIAESETGAWKKRIDSLKKAGFSRWMLGNIGFISFFDLSQDTLYADYSIWTVNRYTQKVLHDMGFSAFMYSPEDDILNLKRTGSSRGIMPVFMRIPVFVSRVRPTVSVQSVVEDSDGTPYGLHQNDGLTQLVSQTPLALTHRIKKLTECGISQFLIDLSFYPPDKKMVDRTVTAVQRSLKLEGDLFNHKRGLK</sequence>
<dbReference type="STRING" id="1313304.CALK_0257"/>
<dbReference type="InterPro" id="IPR051454">
    <property type="entry name" value="RNA/ubiquinone_mod_enzymes"/>
</dbReference>
<dbReference type="InterPro" id="IPR001539">
    <property type="entry name" value="Peptidase_U32"/>
</dbReference>
<dbReference type="RefSeq" id="WP_022635804.1">
    <property type="nucleotide sequence ID" value="NZ_ASJR01000002.1"/>
</dbReference>
<dbReference type="Proteomes" id="UP000017148">
    <property type="component" value="Unassembled WGS sequence"/>
</dbReference>
<dbReference type="EMBL" id="ASJR01000002">
    <property type="protein sequence ID" value="ERP39091.1"/>
    <property type="molecule type" value="Genomic_DNA"/>
</dbReference>
<evidence type="ECO:0000313" key="1">
    <source>
        <dbReference type="EMBL" id="ERP39091.1"/>
    </source>
</evidence>
<gene>
    <name evidence="1" type="ORF">CALK_0257</name>
</gene>
<accession>U7DDW3</accession>
<protein>
    <submittedName>
        <fullName evidence="1">U32 family peptidase</fullName>
    </submittedName>
</protein>
<reference evidence="1 2" key="1">
    <citation type="journal article" date="2013" name="Environ. Microbiol.">
        <title>Genome analysis of Chitinivibrio alkaliphilus gen. nov., sp. nov., a novel extremely haloalkaliphilic anaerobic chitinolytic bacterium from the candidate phylum Termite Group 3.</title>
        <authorList>
            <person name="Sorokin D.Y."/>
            <person name="Gumerov V.M."/>
            <person name="Rakitin A.L."/>
            <person name="Beletsky A.V."/>
            <person name="Damste J.S."/>
            <person name="Muyzer G."/>
            <person name="Mardanov A.V."/>
            <person name="Ravin N.V."/>
        </authorList>
    </citation>
    <scope>NUCLEOTIDE SEQUENCE [LARGE SCALE GENOMIC DNA]</scope>
    <source>
        <strain evidence="1 2">ACht1</strain>
    </source>
</reference>